<evidence type="ECO:0000313" key="16">
    <source>
        <dbReference type="Proteomes" id="UP000186141"/>
    </source>
</evidence>
<keyword evidence="5" id="KW-0349">Heme</keyword>
<proteinExistence type="inferred from homology"/>
<dbReference type="InterPro" id="IPR016174">
    <property type="entry name" value="Di-haem_cyt_TM"/>
</dbReference>
<dbReference type="OrthoDB" id="1247465at2"/>
<evidence type="ECO:0000313" key="15">
    <source>
        <dbReference type="EMBL" id="SIT02003.1"/>
    </source>
</evidence>
<dbReference type="GO" id="GO:0009055">
    <property type="term" value="F:electron transfer activity"/>
    <property type="evidence" value="ECO:0007669"/>
    <property type="project" value="InterPro"/>
</dbReference>
<keyword evidence="4" id="KW-1003">Cell membrane</keyword>
<dbReference type="Gene3D" id="2.40.128.110">
    <property type="entry name" value="Lipid/polyisoprenoid-binding, YceI-like"/>
    <property type="match status" value="1"/>
</dbReference>
<feature type="domain" description="Lipid/polyisoprenoid-binding YceI-like" evidence="14">
    <location>
        <begin position="240"/>
        <end position="393"/>
    </location>
</feature>
<evidence type="ECO:0000256" key="2">
    <source>
        <dbReference type="ARBA" id="ARBA00004651"/>
    </source>
</evidence>
<dbReference type="InterPro" id="IPR036761">
    <property type="entry name" value="TTHA0802/YceI-like_sf"/>
</dbReference>
<comment type="subcellular location">
    <subcellularLocation>
        <location evidence="2">Cell membrane</location>
        <topology evidence="2">Multi-pass membrane protein</topology>
    </subcellularLocation>
</comment>
<feature type="transmembrane region" description="Helical" evidence="13">
    <location>
        <begin position="12"/>
        <end position="31"/>
    </location>
</feature>
<keyword evidence="9 13" id="KW-1133">Transmembrane helix</keyword>
<dbReference type="GO" id="GO:0020037">
    <property type="term" value="F:heme binding"/>
    <property type="evidence" value="ECO:0007669"/>
    <property type="project" value="TreeGrafter"/>
</dbReference>
<keyword evidence="3" id="KW-0813">Transport</keyword>
<evidence type="ECO:0000256" key="9">
    <source>
        <dbReference type="ARBA" id="ARBA00022989"/>
    </source>
</evidence>
<dbReference type="GO" id="GO:0022904">
    <property type="term" value="P:respiratory electron transport chain"/>
    <property type="evidence" value="ECO:0007669"/>
    <property type="project" value="InterPro"/>
</dbReference>
<evidence type="ECO:0000256" key="1">
    <source>
        <dbReference type="ARBA" id="ARBA00001970"/>
    </source>
</evidence>
<keyword evidence="10" id="KW-0408">Iron</keyword>
<dbReference type="EMBL" id="FTOT01000004">
    <property type="protein sequence ID" value="SIT02003.1"/>
    <property type="molecule type" value="Genomic_DNA"/>
</dbReference>
<evidence type="ECO:0000256" key="11">
    <source>
        <dbReference type="ARBA" id="ARBA00023136"/>
    </source>
</evidence>
<dbReference type="RefSeq" id="WP_076531362.1">
    <property type="nucleotide sequence ID" value="NZ_BMEH01000004.1"/>
</dbReference>
<feature type="transmembrane region" description="Helical" evidence="13">
    <location>
        <begin position="59"/>
        <end position="79"/>
    </location>
</feature>
<evidence type="ECO:0000256" key="12">
    <source>
        <dbReference type="ARBA" id="ARBA00037975"/>
    </source>
</evidence>
<comment type="cofactor">
    <cofactor evidence="1">
        <name>heme b</name>
        <dbReference type="ChEBI" id="CHEBI:60344"/>
    </cofactor>
</comment>
<dbReference type="GO" id="GO:0046872">
    <property type="term" value="F:metal ion binding"/>
    <property type="evidence" value="ECO:0007669"/>
    <property type="project" value="UniProtKB-KW"/>
</dbReference>
<dbReference type="Pfam" id="PF01292">
    <property type="entry name" value="Ni_hydr_CYTB"/>
    <property type="match status" value="1"/>
</dbReference>
<dbReference type="STRING" id="1086013.SAMN05421774_104142"/>
<dbReference type="Proteomes" id="UP000186141">
    <property type="component" value="Unassembled WGS sequence"/>
</dbReference>
<dbReference type="AlphaFoldDB" id="A0A1N7NUG3"/>
<dbReference type="SMART" id="SM00867">
    <property type="entry name" value="YceI"/>
    <property type="match status" value="1"/>
</dbReference>
<comment type="similarity">
    <text evidence="12">Belongs to the cytochrome b561 family.</text>
</comment>
<evidence type="ECO:0000256" key="4">
    <source>
        <dbReference type="ARBA" id="ARBA00022475"/>
    </source>
</evidence>
<reference evidence="15 16" key="1">
    <citation type="submission" date="2017-01" db="EMBL/GenBank/DDBJ databases">
        <authorList>
            <person name="Mah S.A."/>
            <person name="Swanson W.J."/>
            <person name="Moy G.W."/>
            <person name="Vacquier V.D."/>
        </authorList>
    </citation>
    <scope>NUCLEOTIDE SEQUENCE [LARGE SCALE GENOMIC DNA]</scope>
    <source>
        <strain evidence="15 16">DSM 26375</strain>
    </source>
</reference>
<evidence type="ECO:0000256" key="13">
    <source>
        <dbReference type="SAM" id="Phobius"/>
    </source>
</evidence>
<evidence type="ECO:0000256" key="10">
    <source>
        <dbReference type="ARBA" id="ARBA00023004"/>
    </source>
</evidence>
<dbReference type="InterPro" id="IPR007372">
    <property type="entry name" value="Lipid/polyisoprenoid-bd_YceI"/>
</dbReference>
<organism evidence="15 16">
    <name type="scientific">Gemmobacter megaterium</name>
    <dbReference type="NCBI Taxonomy" id="1086013"/>
    <lineage>
        <taxon>Bacteria</taxon>
        <taxon>Pseudomonadati</taxon>
        <taxon>Pseudomonadota</taxon>
        <taxon>Alphaproteobacteria</taxon>
        <taxon>Rhodobacterales</taxon>
        <taxon>Paracoccaceae</taxon>
        <taxon>Gemmobacter</taxon>
    </lineage>
</organism>
<evidence type="ECO:0000256" key="6">
    <source>
        <dbReference type="ARBA" id="ARBA00022692"/>
    </source>
</evidence>
<keyword evidence="8" id="KW-0249">Electron transport</keyword>
<dbReference type="SUPFAM" id="SSF101874">
    <property type="entry name" value="YceI-like"/>
    <property type="match status" value="1"/>
</dbReference>
<evidence type="ECO:0000256" key="5">
    <source>
        <dbReference type="ARBA" id="ARBA00022617"/>
    </source>
</evidence>
<dbReference type="GO" id="GO:0005886">
    <property type="term" value="C:plasma membrane"/>
    <property type="evidence" value="ECO:0007669"/>
    <property type="project" value="UniProtKB-SubCell"/>
</dbReference>
<evidence type="ECO:0000256" key="8">
    <source>
        <dbReference type="ARBA" id="ARBA00022982"/>
    </source>
</evidence>
<dbReference type="PANTHER" id="PTHR30529:SF7">
    <property type="entry name" value="CYTOCHROME B561 BACTERIAL_NI-HYDROGENASE DOMAIN-CONTAINING PROTEIN"/>
    <property type="match status" value="1"/>
</dbReference>
<keyword evidence="11 13" id="KW-0472">Membrane</keyword>
<name>A0A1N7NUG3_9RHOB</name>
<evidence type="ECO:0000256" key="7">
    <source>
        <dbReference type="ARBA" id="ARBA00022723"/>
    </source>
</evidence>
<gene>
    <name evidence="15" type="ORF">SAMN05421774_104142</name>
</gene>
<accession>A0A1N7NUG3</accession>
<evidence type="ECO:0000259" key="14">
    <source>
        <dbReference type="SMART" id="SM00867"/>
    </source>
</evidence>
<dbReference type="SUPFAM" id="SSF81342">
    <property type="entry name" value="Transmembrane di-heme cytochromes"/>
    <property type="match status" value="1"/>
</dbReference>
<dbReference type="InterPro" id="IPR052168">
    <property type="entry name" value="Cytochrome_b561_oxidase"/>
</dbReference>
<feature type="transmembrane region" description="Helical" evidence="13">
    <location>
        <begin position="91"/>
        <end position="114"/>
    </location>
</feature>
<evidence type="ECO:0000256" key="3">
    <source>
        <dbReference type="ARBA" id="ARBA00022448"/>
    </source>
</evidence>
<keyword evidence="6 13" id="KW-0812">Transmembrane</keyword>
<keyword evidence="16" id="KW-1185">Reference proteome</keyword>
<keyword evidence="7" id="KW-0479">Metal-binding</keyword>
<dbReference type="PANTHER" id="PTHR30529">
    <property type="entry name" value="CYTOCHROME B561"/>
    <property type="match status" value="1"/>
</dbReference>
<dbReference type="Pfam" id="PF04264">
    <property type="entry name" value="YceI"/>
    <property type="match status" value="1"/>
</dbReference>
<dbReference type="InterPro" id="IPR011577">
    <property type="entry name" value="Cyt_b561_bac/Ni-Hgenase"/>
</dbReference>
<sequence length="395" mass="41177">MAAQNTPQSYGSVARGLHWLTAGLILLSWPLGQWATGLPHDTGAALAFKAQVFSVHKTLGIAAFFVGLARMVWALTQVHPAPVRPDRGVEVWLAALVHWALYLALVLVPLTGWIHHAATEGFAPILWPLGQGLPLVPKSEALAAVSGAAHAVFTKVLLGVVLLHVGGALKHALLDRDGTLRRMVSGHSAGKGSPSAPRGTAVAAMLVWVAAGGVALTLAGPASAPPPAAPGPVTAQAAGDWRVQEGSLGIAVRQMGAVVEGSFATWSAAIRFDPDRTEGNHVDVLVDVASLRLGSVSAQATGPEFLNAEAHPQARYVAQIRRDGDGWLADGTLALGDAEVPVLLPFTLEIDGPRATMRGTVRLDRRDFGIGAAYPDEKTVGFAVELSVALVAERI</sequence>
<protein>
    <submittedName>
        <fullName evidence="15">Cytochrome b561</fullName>
    </submittedName>
</protein>